<dbReference type="Proteomes" id="UP000836841">
    <property type="component" value="Chromosome 7"/>
</dbReference>
<dbReference type="AlphaFoldDB" id="A0AAU9T6S5"/>
<dbReference type="FunFam" id="3.40.30.10:FF:000273">
    <property type="entry name" value="Glutaredoxin family protein"/>
    <property type="match status" value="1"/>
</dbReference>
<dbReference type="PANTHER" id="PTHR45669:SF30">
    <property type="entry name" value="OS04G0641300 PROTEIN"/>
    <property type="match status" value="1"/>
</dbReference>
<accession>A0AAU9T6S5</accession>
<dbReference type="CDD" id="cd03031">
    <property type="entry name" value="GRX_GRX_like"/>
    <property type="match status" value="1"/>
</dbReference>
<protein>
    <recommendedName>
        <fullName evidence="1">Glutaredoxin domain-containing protein</fullName>
    </recommendedName>
</protein>
<dbReference type="Pfam" id="PF23733">
    <property type="entry name" value="GRXCR1-2_C"/>
    <property type="match status" value="1"/>
</dbReference>
<proteinExistence type="predicted"/>
<dbReference type="InterPro" id="IPR002109">
    <property type="entry name" value="Glutaredoxin"/>
</dbReference>
<dbReference type="Gene3D" id="3.40.30.10">
    <property type="entry name" value="Glutaredoxin"/>
    <property type="match status" value="1"/>
</dbReference>
<evidence type="ECO:0000313" key="3">
    <source>
        <dbReference type="Proteomes" id="UP000836841"/>
    </source>
</evidence>
<sequence>MGCASSKQRKRCPNCRGGLSPVVVPRSYSMHVHHPAQHSGDSYHTVALTSTTIGSLTLCDSPFRHIHKHLEGIREKRLLSDQLDEKKLISDDGFHHGDETKDLEVEPKGNLQSKLIEAKVWSSMMNEKIPKVVPKTPIVTPPGEPETINTWELMEGLEDASPLRLPNHVRSFSFDVVRVQPCNDDDEDDDACPAPFDRPKSRFHENVKSNSRFDELDPPEIVSTFRKSLQELPDDHPFHIRIPDLKTNSSDEEEEANFKGKSDKVILYFTSLRGIRKTYEDCCNVRVILKSLGIRLDERDVSMHSGFKDELKKLLKDEFDNGVGITLPRVFLGNKYLGGVEEIKKLNENGTLEKLIEGCERVKDGLTCCGIECDACGDIRFVPCETCSGSCKVYYEDEEDEDDEEEEAEETEYGFQRCSDCNENGLIRCPICCEYP</sequence>
<dbReference type="PANTHER" id="PTHR45669">
    <property type="entry name" value="GLUTAREDOXIN DOMAIN-CONTAINING CYSTEINE-RICH PROTEIN CG12206-RELATED"/>
    <property type="match status" value="1"/>
</dbReference>
<dbReference type="EMBL" id="OU466863">
    <property type="protein sequence ID" value="CAH2079939.1"/>
    <property type="molecule type" value="Genomic_DNA"/>
</dbReference>
<feature type="domain" description="Glutaredoxin" evidence="1">
    <location>
        <begin position="266"/>
        <end position="336"/>
    </location>
</feature>
<dbReference type="InterPro" id="IPR036249">
    <property type="entry name" value="Thioredoxin-like_sf"/>
</dbReference>
<organism evidence="2 3">
    <name type="scientific">Thlaspi arvense</name>
    <name type="common">Field penny-cress</name>
    <dbReference type="NCBI Taxonomy" id="13288"/>
    <lineage>
        <taxon>Eukaryota</taxon>
        <taxon>Viridiplantae</taxon>
        <taxon>Streptophyta</taxon>
        <taxon>Embryophyta</taxon>
        <taxon>Tracheophyta</taxon>
        <taxon>Spermatophyta</taxon>
        <taxon>Magnoliopsida</taxon>
        <taxon>eudicotyledons</taxon>
        <taxon>Gunneridae</taxon>
        <taxon>Pentapetalae</taxon>
        <taxon>rosids</taxon>
        <taxon>malvids</taxon>
        <taxon>Brassicales</taxon>
        <taxon>Brassicaceae</taxon>
        <taxon>Thlaspideae</taxon>
        <taxon>Thlaspi</taxon>
    </lineage>
</organism>
<evidence type="ECO:0000313" key="2">
    <source>
        <dbReference type="EMBL" id="CAH2079939.1"/>
    </source>
</evidence>
<dbReference type="SUPFAM" id="SSF52833">
    <property type="entry name" value="Thioredoxin-like"/>
    <property type="match status" value="1"/>
</dbReference>
<name>A0AAU9T6S5_THLAR</name>
<reference evidence="2 3" key="1">
    <citation type="submission" date="2022-03" db="EMBL/GenBank/DDBJ databases">
        <authorList>
            <person name="Nunn A."/>
            <person name="Chopra R."/>
            <person name="Nunn A."/>
            <person name="Contreras Garrido A."/>
        </authorList>
    </citation>
    <scope>NUCLEOTIDE SEQUENCE [LARGE SCALE GENOMIC DNA]</scope>
</reference>
<dbReference type="PROSITE" id="PS51354">
    <property type="entry name" value="GLUTAREDOXIN_2"/>
    <property type="match status" value="1"/>
</dbReference>
<dbReference type="Pfam" id="PF00462">
    <property type="entry name" value="Glutaredoxin"/>
    <property type="match status" value="1"/>
</dbReference>
<keyword evidence="3" id="KW-1185">Reference proteome</keyword>
<gene>
    <name evidence="2" type="ORF">TAV2_LOCUS22764</name>
</gene>
<evidence type="ECO:0000259" key="1">
    <source>
        <dbReference type="Pfam" id="PF00462"/>
    </source>
</evidence>